<dbReference type="AlphaFoldDB" id="A0A1I1HNF6"/>
<feature type="transmembrane region" description="Helical" evidence="2">
    <location>
        <begin position="257"/>
        <end position="276"/>
    </location>
</feature>
<feature type="compositionally biased region" description="Low complexity" evidence="1">
    <location>
        <begin position="1"/>
        <end position="17"/>
    </location>
</feature>
<keyword evidence="2" id="KW-1133">Transmembrane helix</keyword>
<evidence type="ECO:0000313" key="4">
    <source>
        <dbReference type="Proteomes" id="UP000199161"/>
    </source>
</evidence>
<evidence type="ECO:0000256" key="2">
    <source>
        <dbReference type="SAM" id="Phobius"/>
    </source>
</evidence>
<evidence type="ECO:0008006" key="5">
    <source>
        <dbReference type="Google" id="ProtNLM"/>
    </source>
</evidence>
<feature type="transmembrane region" description="Helical" evidence="2">
    <location>
        <begin position="216"/>
        <end position="236"/>
    </location>
</feature>
<name>A0A1I1HNF6_NATHA</name>
<accession>A0A1I1HNF6</accession>
<sequence length="336" mass="35057">MNAASPPSGSDDGGPSARRNPFSHHLARVADRFPDLLPFLAVPLLTTLLDADGVRRTIAEAGNRVSINFEFRFPDPFLDLWSFVDPPAPTAASSTGGSVPFAPAPVDPPTATGAGDVTVDLAFQSRSVPLGEAGPGLIAGLLALLVAYAAVFSVVYAVYVGGIDRRLRGEPIAVVDCVRSYAGRFLAYFAILFGVFLLAVPILAVLILLALPVALLAMYLFYGVPFLFVVADLPVLEAFRRSYRLALEGGPYLRFGAWYFVVTLIASPIVSVVVSAGGPVGFLLGLTLVVPLSVLLTAATVSFFDEFVGQSSGAGVETGVDGGAAPHGGGSNDWTD</sequence>
<dbReference type="RefSeq" id="WP_245758045.1">
    <property type="nucleotide sequence ID" value="NZ_FOKW01000006.1"/>
</dbReference>
<proteinExistence type="predicted"/>
<feature type="transmembrane region" description="Helical" evidence="2">
    <location>
        <begin position="185"/>
        <end position="210"/>
    </location>
</feature>
<feature type="region of interest" description="Disordered" evidence="1">
    <location>
        <begin position="1"/>
        <end position="21"/>
    </location>
</feature>
<keyword evidence="4" id="KW-1185">Reference proteome</keyword>
<gene>
    <name evidence="3" type="ORF">SAMN05444422_10682</name>
</gene>
<dbReference type="Proteomes" id="UP000199161">
    <property type="component" value="Unassembled WGS sequence"/>
</dbReference>
<evidence type="ECO:0000313" key="3">
    <source>
        <dbReference type="EMBL" id="SFC25391.1"/>
    </source>
</evidence>
<protein>
    <recommendedName>
        <fullName evidence="5">Membrane domain of glycerophosphoryl diester phosphodiesterase</fullName>
    </recommendedName>
</protein>
<keyword evidence="2" id="KW-0812">Transmembrane</keyword>
<keyword evidence="2" id="KW-0472">Membrane</keyword>
<dbReference type="EMBL" id="FOKW01000006">
    <property type="protein sequence ID" value="SFC25391.1"/>
    <property type="molecule type" value="Genomic_DNA"/>
</dbReference>
<evidence type="ECO:0000256" key="1">
    <source>
        <dbReference type="SAM" id="MobiDB-lite"/>
    </source>
</evidence>
<feature type="transmembrane region" description="Helical" evidence="2">
    <location>
        <begin position="137"/>
        <end position="159"/>
    </location>
</feature>
<reference evidence="4" key="1">
    <citation type="submission" date="2016-10" db="EMBL/GenBank/DDBJ databases">
        <authorList>
            <person name="Varghese N."/>
            <person name="Submissions S."/>
        </authorList>
    </citation>
    <scope>NUCLEOTIDE SEQUENCE [LARGE SCALE GENOMIC DNA]</scope>
    <source>
        <strain evidence="4">DSM 13078</strain>
    </source>
</reference>
<organism evidence="3 4">
    <name type="scientific">Natronobacterium haloterrestre</name>
    <name type="common">Halobiforma haloterrestris</name>
    <dbReference type="NCBI Taxonomy" id="148448"/>
    <lineage>
        <taxon>Archaea</taxon>
        <taxon>Methanobacteriati</taxon>
        <taxon>Methanobacteriota</taxon>
        <taxon>Stenosarchaea group</taxon>
        <taxon>Halobacteria</taxon>
        <taxon>Halobacteriales</taxon>
        <taxon>Natrialbaceae</taxon>
        <taxon>Natronobacterium</taxon>
    </lineage>
</organism>
<feature type="transmembrane region" description="Helical" evidence="2">
    <location>
        <begin position="282"/>
        <end position="304"/>
    </location>
</feature>